<dbReference type="GO" id="GO:0005886">
    <property type="term" value="C:plasma membrane"/>
    <property type="evidence" value="ECO:0007669"/>
    <property type="project" value="UniProtKB-SubCell"/>
</dbReference>
<dbReference type="GO" id="GO:0015031">
    <property type="term" value="P:protein transport"/>
    <property type="evidence" value="ECO:0007669"/>
    <property type="project" value="UniProtKB-KW"/>
</dbReference>
<evidence type="ECO:0000256" key="2">
    <source>
        <dbReference type="ARBA" id="ARBA00006742"/>
    </source>
</evidence>
<dbReference type="EMBL" id="NFKL01000003">
    <property type="protein sequence ID" value="OUP60232.1"/>
    <property type="molecule type" value="Genomic_DNA"/>
</dbReference>
<comment type="caution">
    <text evidence="12">The sequence shown here is derived from an EMBL/GenBank/DDBJ whole genome shotgun (WGS) entry which is preliminary data.</text>
</comment>
<dbReference type="AlphaFoldDB" id="A0A1Y4M0P5"/>
<evidence type="ECO:0000256" key="10">
    <source>
        <dbReference type="SAM" id="Phobius"/>
    </source>
</evidence>
<keyword evidence="7 10" id="KW-1133">Transmembrane helix</keyword>
<keyword evidence="6" id="KW-0653">Protein transport</keyword>
<evidence type="ECO:0000256" key="5">
    <source>
        <dbReference type="ARBA" id="ARBA00022692"/>
    </source>
</evidence>
<evidence type="ECO:0000256" key="1">
    <source>
        <dbReference type="ARBA" id="ARBA00004162"/>
    </source>
</evidence>
<reference evidence="12" key="2">
    <citation type="journal article" date="2018" name="BMC Genomics">
        <title>Whole genome sequencing and function prediction of 133 gut anaerobes isolated from chicken caecum in pure cultures.</title>
        <authorList>
            <person name="Medvecky M."/>
            <person name="Cejkova D."/>
            <person name="Polansky O."/>
            <person name="Karasova D."/>
            <person name="Kubasova T."/>
            <person name="Cizek A."/>
            <person name="Rychlik I."/>
        </authorList>
    </citation>
    <scope>NUCLEOTIDE SEQUENCE</scope>
    <source>
        <strain evidence="12">An179</strain>
        <strain evidence="11">An180</strain>
    </source>
</reference>
<organism evidence="12 13">
    <name type="scientific">Butyricicoccus pullicaecorum</name>
    <dbReference type="NCBI Taxonomy" id="501571"/>
    <lineage>
        <taxon>Bacteria</taxon>
        <taxon>Bacillati</taxon>
        <taxon>Bacillota</taxon>
        <taxon>Clostridia</taxon>
        <taxon>Eubacteriales</taxon>
        <taxon>Butyricicoccaceae</taxon>
        <taxon>Butyricicoccus</taxon>
    </lineage>
</organism>
<dbReference type="EMBL" id="NFKK01000001">
    <property type="protein sequence ID" value="OUP54378.1"/>
    <property type="molecule type" value="Genomic_DNA"/>
</dbReference>
<evidence type="ECO:0000256" key="9">
    <source>
        <dbReference type="ARBA" id="ARBA00023136"/>
    </source>
</evidence>
<dbReference type="Proteomes" id="UP000195326">
    <property type="component" value="Unassembled WGS sequence"/>
</dbReference>
<evidence type="ECO:0000256" key="8">
    <source>
        <dbReference type="ARBA" id="ARBA00023010"/>
    </source>
</evidence>
<dbReference type="InterPro" id="IPR003849">
    <property type="entry name" value="Preprotein_translocase_YajC"/>
</dbReference>
<keyword evidence="8" id="KW-0811">Translocation</keyword>
<evidence type="ECO:0000313" key="13">
    <source>
        <dbReference type="Proteomes" id="UP000195326"/>
    </source>
</evidence>
<keyword evidence="4" id="KW-1003">Cell membrane</keyword>
<evidence type="ECO:0000256" key="6">
    <source>
        <dbReference type="ARBA" id="ARBA00022927"/>
    </source>
</evidence>
<dbReference type="RefSeq" id="WP_087369754.1">
    <property type="nucleotide sequence ID" value="NZ_JBKTCX010000046.1"/>
</dbReference>
<keyword evidence="5 10" id="KW-0812">Transmembrane</keyword>
<comment type="similarity">
    <text evidence="2">Belongs to the YajC family.</text>
</comment>
<sequence>MNWEVILWACGTVGVLFVVCALVISIMSARNMKRSREAMAKLQQGIKVGAKILFAGGIYGKIVKIRDDVIDVEVGKGNVIQISRYSIQSVED</sequence>
<comment type="subcellular location">
    <subcellularLocation>
        <location evidence="1">Cell membrane</location>
        <topology evidence="1">Single-pass membrane protein</topology>
    </subcellularLocation>
</comment>
<evidence type="ECO:0000256" key="4">
    <source>
        <dbReference type="ARBA" id="ARBA00022475"/>
    </source>
</evidence>
<evidence type="ECO:0000256" key="3">
    <source>
        <dbReference type="ARBA" id="ARBA00022448"/>
    </source>
</evidence>
<keyword evidence="3" id="KW-0813">Transport</keyword>
<name>A0A1Y4M0P5_9FIRM</name>
<dbReference type="STRING" id="501571.GCA_900143195_00415"/>
<evidence type="ECO:0000256" key="7">
    <source>
        <dbReference type="ARBA" id="ARBA00022989"/>
    </source>
</evidence>
<evidence type="ECO:0000313" key="14">
    <source>
        <dbReference type="Proteomes" id="UP000195897"/>
    </source>
</evidence>
<protein>
    <submittedName>
        <fullName evidence="12">Preprotein translocase subunit YajC</fullName>
    </submittedName>
</protein>
<dbReference type="NCBIfam" id="TIGR00739">
    <property type="entry name" value="yajC"/>
    <property type="match status" value="1"/>
</dbReference>
<evidence type="ECO:0000313" key="11">
    <source>
        <dbReference type="EMBL" id="OUP54378.1"/>
    </source>
</evidence>
<evidence type="ECO:0000313" key="12">
    <source>
        <dbReference type="EMBL" id="OUP60232.1"/>
    </source>
</evidence>
<proteinExistence type="inferred from homology"/>
<dbReference type="Proteomes" id="UP000195897">
    <property type="component" value="Unassembled WGS sequence"/>
</dbReference>
<dbReference type="PANTHER" id="PTHR33909">
    <property type="entry name" value="SEC TRANSLOCON ACCESSORY COMPLEX SUBUNIT YAJC"/>
    <property type="match status" value="1"/>
</dbReference>
<dbReference type="Pfam" id="PF02699">
    <property type="entry name" value="YajC"/>
    <property type="match status" value="1"/>
</dbReference>
<accession>A0A1Y4M0P5</accession>
<dbReference type="SMART" id="SM01323">
    <property type="entry name" value="YajC"/>
    <property type="match status" value="1"/>
</dbReference>
<reference evidence="13 14" key="1">
    <citation type="submission" date="2017-04" db="EMBL/GenBank/DDBJ databases">
        <title>Function of individual gut microbiota members based on whole genome sequencing of pure cultures obtained from chicken caecum.</title>
        <authorList>
            <person name="Medvecky M."/>
            <person name="Cejkova D."/>
            <person name="Polansky O."/>
            <person name="Karasova D."/>
            <person name="Kubasova T."/>
            <person name="Cizek A."/>
            <person name="Rychlik I."/>
        </authorList>
    </citation>
    <scope>NUCLEOTIDE SEQUENCE [LARGE SCALE GENOMIC DNA]</scope>
    <source>
        <strain evidence="13">An179</strain>
        <strain evidence="14">An180</strain>
    </source>
</reference>
<keyword evidence="9 10" id="KW-0472">Membrane</keyword>
<feature type="transmembrane region" description="Helical" evidence="10">
    <location>
        <begin position="6"/>
        <end position="29"/>
    </location>
</feature>
<dbReference type="PANTHER" id="PTHR33909:SF1">
    <property type="entry name" value="SEC TRANSLOCON ACCESSORY COMPLEX SUBUNIT YAJC"/>
    <property type="match status" value="1"/>
</dbReference>
<gene>
    <name evidence="12" type="ORF">B5F15_02940</name>
    <name evidence="11" type="ORF">B5F17_00330</name>
</gene>